<dbReference type="Proteomes" id="UP000299102">
    <property type="component" value="Unassembled WGS sequence"/>
</dbReference>
<organism evidence="1 2">
    <name type="scientific">Eumeta variegata</name>
    <name type="common">Bagworm moth</name>
    <name type="synonym">Eumeta japonica</name>
    <dbReference type="NCBI Taxonomy" id="151549"/>
    <lineage>
        <taxon>Eukaryota</taxon>
        <taxon>Metazoa</taxon>
        <taxon>Ecdysozoa</taxon>
        <taxon>Arthropoda</taxon>
        <taxon>Hexapoda</taxon>
        <taxon>Insecta</taxon>
        <taxon>Pterygota</taxon>
        <taxon>Neoptera</taxon>
        <taxon>Endopterygota</taxon>
        <taxon>Lepidoptera</taxon>
        <taxon>Glossata</taxon>
        <taxon>Ditrysia</taxon>
        <taxon>Tineoidea</taxon>
        <taxon>Psychidae</taxon>
        <taxon>Oiketicinae</taxon>
        <taxon>Eumeta</taxon>
    </lineage>
</organism>
<reference evidence="1 2" key="1">
    <citation type="journal article" date="2019" name="Commun. Biol.">
        <title>The bagworm genome reveals a unique fibroin gene that provides high tensile strength.</title>
        <authorList>
            <person name="Kono N."/>
            <person name="Nakamura H."/>
            <person name="Ohtoshi R."/>
            <person name="Tomita M."/>
            <person name="Numata K."/>
            <person name="Arakawa K."/>
        </authorList>
    </citation>
    <scope>NUCLEOTIDE SEQUENCE [LARGE SCALE GENOMIC DNA]</scope>
</reference>
<accession>A0A4C1X456</accession>
<evidence type="ECO:0000313" key="1">
    <source>
        <dbReference type="EMBL" id="GBP58518.1"/>
    </source>
</evidence>
<comment type="caution">
    <text evidence="1">The sequence shown here is derived from an EMBL/GenBank/DDBJ whole genome shotgun (WGS) entry which is preliminary data.</text>
</comment>
<protein>
    <submittedName>
        <fullName evidence="1">Uncharacterized protein</fullName>
    </submittedName>
</protein>
<evidence type="ECO:0000313" key="2">
    <source>
        <dbReference type="Proteomes" id="UP000299102"/>
    </source>
</evidence>
<name>A0A4C1X456_EUMVA</name>
<proteinExistence type="predicted"/>
<sequence>MFVKDFVHLTNTLACPNMLVGHSFVSLYHEPHGTDDVFGRRSRRTSRTQIVRNHVQVCTWFHVQTCTRRGVSALRKGEPLSNEDTCHVVHVRKGYG</sequence>
<dbReference type="AlphaFoldDB" id="A0A4C1X456"/>
<keyword evidence="2" id="KW-1185">Reference proteome</keyword>
<gene>
    <name evidence="1" type="ORF">EVAR_33868_1</name>
</gene>
<dbReference type="EMBL" id="BGZK01000737">
    <property type="protein sequence ID" value="GBP58518.1"/>
    <property type="molecule type" value="Genomic_DNA"/>
</dbReference>